<dbReference type="KEGG" id="msu:MS1343"/>
<dbReference type="HOGENOM" id="CLU_3154573_0_0_6"/>
<dbReference type="AlphaFoldDB" id="Q65SW0"/>
<name>Q65SW0_MANSM</name>
<sequence length="48" mass="5615">MILDMINSYVFSLFIQLYNEQKNKSYIKISLSIKIPKKVQSNGIKYDG</sequence>
<proteinExistence type="predicted"/>
<dbReference type="EMBL" id="AE016827">
    <property type="protein sequence ID" value="AAU37950.1"/>
    <property type="molecule type" value="Genomic_DNA"/>
</dbReference>
<gene>
    <name evidence="1" type="ordered locus">MS1343</name>
</gene>
<reference evidence="1 2" key="1">
    <citation type="journal article" date="2004" name="Nat. Biotechnol.">
        <title>The genome sequence of the capnophilic rumen bacterium Mannheimia succiniciproducens.</title>
        <authorList>
            <person name="Hong S.H."/>
            <person name="Kim J.S."/>
            <person name="Lee S.Y."/>
            <person name="In Y.H."/>
            <person name="Choi S.S."/>
            <person name="Rih J.-K."/>
            <person name="Kim C.H."/>
            <person name="Jeong H."/>
            <person name="Hur C.G."/>
            <person name="Kim J.J."/>
        </authorList>
    </citation>
    <scope>NUCLEOTIDE SEQUENCE [LARGE SCALE GENOMIC DNA]</scope>
    <source>
        <strain evidence="2">KCTC 0769BP / MBEL55E</strain>
    </source>
</reference>
<accession>Q65SW0</accession>
<organism evidence="1 2">
    <name type="scientific">Mannheimia succiniciproducens (strain KCTC 0769BP / MBEL55E)</name>
    <dbReference type="NCBI Taxonomy" id="221988"/>
    <lineage>
        <taxon>Bacteria</taxon>
        <taxon>Pseudomonadati</taxon>
        <taxon>Pseudomonadota</taxon>
        <taxon>Gammaproteobacteria</taxon>
        <taxon>Pasteurellales</taxon>
        <taxon>Pasteurellaceae</taxon>
        <taxon>Basfia</taxon>
    </lineage>
</organism>
<keyword evidence="2" id="KW-1185">Reference proteome</keyword>
<evidence type="ECO:0000313" key="2">
    <source>
        <dbReference type="Proteomes" id="UP000000607"/>
    </source>
</evidence>
<evidence type="ECO:0000313" key="1">
    <source>
        <dbReference type="EMBL" id="AAU37950.1"/>
    </source>
</evidence>
<dbReference type="Proteomes" id="UP000000607">
    <property type="component" value="Chromosome"/>
</dbReference>
<protein>
    <submittedName>
        <fullName evidence="1">Uncharacterized protein</fullName>
    </submittedName>
</protein>